<protein>
    <submittedName>
        <fullName evidence="2">Uncharacterized protein</fullName>
    </submittedName>
</protein>
<dbReference type="Pfam" id="PF18895">
    <property type="entry name" value="T4SS_pilin"/>
    <property type="match status" value="1"/>
</dbReference>
<gene>
    <name evidence="2" type="ORF">A2919_00520</name>
</gene>
<dbReference type="InterPro" id="IPR043993">
    <property type="entry name" value="T4SS_pilin"/>
</dbReference>
<reference evidence="2 3" key="1">
    <citation type="journal article" date="2016" name="Nat. Commun.">
        <title>Thousands of microbial genomes shed light on interconnected biogeochemical processes in an aquifer system.</title>
        <authorList>
            <person name="Anantharaman K."/>
            <person name="Brown C.T."/>
            <person name="Hug L.A."/>
            <person name="Sharon I."/>
            <person name="Castelle C.J."/>
            <person name="Probst A.J."/>
            <person name="Thomas B.C."/>
            <person name="Singh A."/>
            <person name="Wilkins M.J."/>
            <person name="Karaoz U."/>
            <person name="Brodie E.L."/>
            <person name="Williams K.H."/>
            <person name="Hubbard S.S."/>
            <person name="Banfield J.F."/>
        </authorList>
    </citation>
    <scope>NUCLEOTIDE SEQUENCE [LARGE SCALE GENOMIC DNA]</scope>
</reference>
<accession>A0A1G2HES4</accession>
<keyword evidence="1" id="KW-0812">Transmembrane</keyword>
<keyword evidence="1" id="KW-1133">Transmembrane helix</keyword>
<dbReference type="Proteomes" id="UP000178835">
    <property type="component" value="Unassembled WGS sequence"/>
</dbReference>
<comment type="caution">
    <text evidence="2">The sequence shown here is derived from an EMBL/GenBank/DDBJ whole genome shotgun (WGS) entry which is preliminary data.</text>
</comment>
<sequence length="505" mass="54315">MSKTIKTIIAGVFVFAFLASPAISFAFIINYPAIPAPVPGGSFDLNCIDVDWNDFSGCYSTYTLTPTVANIILFLFVGAIWLGGIIALVSLIYTGIQFIISGEDSKKRAAAKDRLAKVLWGLAILLLSVVVLNFINPDITKLEDPYLLAVPTGTVTQPGIPSEPKEKTGVFSCGWDEENEECVVAEDSCGSGYIVDTEWCDNTRYSECVDTEISKDVPCIKPAPQCSDKIDNDNDGLIDYPLDEGCDSETDDDETDAPPVGTCYDQCIDGGYNPPFCTAMCGGGALCDTGIKGYATCLKEVFNTVVTGTTNSNFIKNVWDGMSNATTKGGPGYRTNLIYGGNVLYVRYAPTSPYSTTSCRGFASGANELKFLDPGCLTLYAPAMQGLIQHETGHTITARNPSVRSAFAAALPALVSTDPTCYQFNSTTCTGSYRGGYFNKTYALRYYCGGCWTGISHINESFAEGMRNYLRASGGGGFLCSQNISSIPTQCASTNTWMRTNVYSL</sequence>
<proteinExistence type="predicted"/>
<feature type="transmembrane region" description="Helical" evidence="1">
    <location>
        <begin position="71"/>
        <end position="94"/>
    </location>
</feature>
<dbReference type="AlphaFoldDB" id="A0A1G2HES4"/>
<keyword evidence="1" id="KW-0472">Membrane</keyword>
<evidence type="ECO:0000313" key="2">
    <source>
        <dbReference type="EMBL" id="OGZ60973.1"/>
    </source>
</evidence>
<organism evidence="2 3">
    <name type="scientific">Candidatus Spechtbacteria bacterium RIFCSPLOWO2_01_FULL_43_12</name>
    <dbReference type="NCBI Taxonomy" id="1802162"/>
    <lineage>
        <taxon>Bacteria</taxon>
        <taxon>Candidatus Spechtiibacteriota</taxon>
    </lineage>
</organism>
<name>A0A1G2HES4_9BACT</name>
<evidence type="ECO:0000313" key="3">
    <source>
        <dbReference type="Proteomes" id="UP000178835"/>
    </source>
</evidence>
<dbReference type="EMBL" id="MHOH01000009">
    <property type="protein sequence ID" value="OGZ60973.1"/>
    <property type="molecule type" value="Genomic_DNA"/>
</dbReference>
<evidence type="ECO:0000256" key="1">
    <source>
        <dbReference type="SAM" id="Phobius"/>
    </source>
</evidence>
<feature type="transmembrane region" description="Helical" evidence="1">
    <location>
        <begin position="115"/>
        <end position="135"/>
    </location>
</feature>